<evidence type="ECO:0000256" key="2">
    <source>
        <dbReference type="ARBA" id="ARBA00019841"/>
    </source>
</evidence>
<accession>A0A068NIY2</accession>
<dbReference type="OrthoDB" id="9809852at2"/>
<evidence type="ECO:0000256" key="4">
    <source>
        <dbReference type="ARBA" id="ARBA00022801"/>
    </source>
</evidence>
<dbReference type="InterPro" id="IPR051673">
    <property type="entry name" value="SSDNA_exonuclease_RecJ"/>
</dbReference>
<evidence type="ECO:0000313" key="10">
    <source>
        <dbReference type="Proteomes" id="UP000027982"/>
    </source>
</evidence>
<protein>
    <recommendedName>
        <fullName evidence="2">Single-stranded-DNA-specific exonuclease RecJ</fullName>
    </recommendedName>
</protein>
<evidence type="ECO:0000259" key="6">
    <source>
        <dbReference type="Pfam" id="PF01368"/>
    </source>
</evidence>
<dbReference type="GO" id="GO:0008409">
    <property type="term" value="F:5'-3' exonuclease activity"/>
    <property type="evidence" value="ECO:0007669"/>
    <property type="project" value="InterPro"/>
</dbReference>
<sequence>MAPLDSPVSARWLIGARNAEAEARLQKELGIPSLVAAILVQRDLADPAAAYKFLNPSLDDLHDPRKLPDYELAKDAILGAKERKELIFVHGDYDVDGVTSAALLNRFLTRIGCQVQTHVPHRMREGYGIHRSAVEAARVAGAKLFLTCDCGIAAHEQVKIAREAGMSVVVTDHHTVGELPDANAVINPHRLDSEYPFDELSGAGVVFRLCDGLSRELGIDLAGYYRAFLDLAALGTIADVMPLVDENRIIARFGLQRLSETKKVGIQALMREAKIILDPGKSLRSYHVGFVLGPRLNAAGRLDDADLALQLLIENDEVKAANLARTIERVNSDRRTEQQRIVDEATEMVIANGWHQRNVIVVGNDSWHSGIVGIVAGRLVDQFHRPTFVVTIDRNSGICKGSARTIPNFNLAEAIHAHPELFLSGGGHAAAAGCSFHFDDFEKVADTLHLYAGKMLTPDDFLPTVRIDVEVDFSEVNLQTAEALQMLEPFGCANPEPVFVARGISLAQILPTKNPAHVRLLLRSGSSSAVPGIAFGIGERLTQTGAGTLADLLFQPNVEEWRGMRSLKLQVKDYVQC</sequence>
<dbReference type="KEGG" id="fgi:OP10G_0059"/>
<dbReference type="eggNOG" id="COG0608">
    <property type="taxonomic scope" value="Bacteria"/>
</dbReference>
<gene>
    <name evidence="9" type="ORF">OP10G_0059</name>
</gene>
<evidence type="ECO:0000313" key="9">
    <source>
        <dbReference type="EMBL" id="AIE83427.1"/>
    </source>
</evidence>
<proteinExistence type="inferred from homology"/>
<dbReference type="InterPro" id="IPR001667">
    <property type="entry name" value="DDH_dom"/>
</dbReference>
<dbReference type="InterPro" id="IPR003156">
    <property type="entry name" value="DHHA1_dom"/>
</dbReference>
<feature type="domain" description="DDH" evidence="6">
    <location>
        <begin position="87"/>
        <end position="236"/>
    </location>
</feature>
<dbReference type="InterPro" id="IPR004610">
    <property type="entry name" value="RecJ"/>
</dbReference>
<dbReference type="HOGENOM" id="CLU_009736_5_2_0"/>
<dbReference type="Pfam" id="PF17768">
    <property type="entry name" value="RecJ_OB"/>
    <property type="match status" value="1"/>
</dbReference>
<dbReference type="EMBL" id="CP007139">
    <property type="protein sequence ID" value="AIE83427.1"/>
    <property type="molecule type" value="Genomic_DNA"/>
</dbReference>
<dbReference type="PANTHER" id="PTHR30255:SF2">
    <property type="entry name" value="SINGLE-STRANDED-DNA-SPECIFIC EXONUCLEASE RECJ"/>
    <property type="match status" value="1"/>
</dbReference>
<evidence type="ECO:0000256" key="1">
    <source>
        <dbReference type="ARBA" id="ARBA00005915"/>
    </source>
</evidence>
<reference evidence="9 10" key="1">
    <citation type="journal article" date="2014" name="PLoS ONE">
        <title>The first complete genome sequence of the class fimbriimonadia in the phylum armatimonadetes.</title>
        <authorList>
            <person name="Hu Z.Y."/>
            <person name="Wang Y.Z."/>
            <person name="Im W.T."/>
            <person name="Wang S.Y."/>
            <person name="Zhao G.P."/>
            <person name="Zheng H.J."/>
            <person name="Quan Z.X."/>
        </authorList>
    </citation>
    <scope>NUCLEOTIDE SEQUENCE [LARGE SCALE GENOMIC DNA]</scope>
    <source>
        <strain evidence="9">Gsoil 348</strain>
    </source>
</reference>
<evidence type="ECO:0000259" key="8">
    <source>
        <dbReference type="Pfam" id="PF17768"/>
    </source>
</evidence>
<comment type="similarity">
    <text evidence="1">Belongs to the RecJ family.</text>
</comment>
<dbReference type="Gene3D" id="3.90.1640.30">
    <property type="match status" value="1"/>
</dbReference>
<organism evidence="9 10">
    <name type="scientific">Fimbriimonas ginsengisoli Gsoil 348</name>
    <dbReference type="NCBI Taxonomy" id="661478"/>
    <lineage>
        <taxon>Bacteria</taxon>
        <taxon>Bacillati</taxon>
        <taxon>Armatimonadota</taxon>
        <taxon>Fimbriimonadia</taxon>
        <taxon>Fimbriimonadales</taxon>
        <taxon>Fimbriimonadaceae</taxon>
        <taxon>Fimbriimonas</taxon>
    </lineage>
</organism>
<dbReference type="STRING" id="661478.OP10G_0059"/>
<evidence type="ECO:0000256" key="5">
    <source>
        <dbReference type="ARBA" id="ARBA00022839"/>
    </source>
</evidence>
<name>A0A068NIY2_FIMGI</name>
<evidence type="ECO:0000259" key="7">
    <source>
        <dbReference type="Pfam" id="PF02272"/>
    </source>
</evidence>
<dbReference type="RefSeq" id="WP_025227894.1">
    <property type="nucleotide sequence ID" value="NZ_CP007139.1"/>
</dbReference>
<evidence type="ECO:0000256" key="3">
    <source>
        <dbReference type="ARBA" id="ARBA00022722"/>
    </source>
</evidence>
<keyword evidence="5 9" id="KW-0269">Exonuclease</keyword>
<dbReference type="Pfam" id="PF02272">
    <property type="entry name" value="DHHA1"/>
    <property type="match status" value="1"/>
</dbReference>
<dbReference type="NCBIfam" id="TIGR00644">
    <property type="entry name" value="recJ"/>
    <property type="match status" value="1"/>
</dbReference>
<feature type="domain" description="RecJ OB" evidence="8">
    <location>
        <begin position="467"/>
        <end position="573"/>
    </location>
</feature>
<dbReference type="GO" id="GO:0006310">
    <property type="term" value="P:DNA recombination"/>
    <property type="evidence" value="ECO:0007669"/>
    <property type="project" value="InterPro"/>
</dbReference>
<feature type="domain" description="DHHA1" evidence="7">
    <location>
        <begin position="358"/>
        <end position="448"/>
    </location>
</feature>
<keyword evidence="10" id="KW-1185">Reference proteome</keyword>
<keyword evidence="4" id="KW-0378">Hydrolase</keyword>
<dbReference type="AlphaFoldDB" id="A0A068NIY2"/>
<dbReference type="Pfam" id="PF01368">
    <property type="entry name" value="DHH"/>
    <property type="match status" value="1"/>
</dbReference>
<dbReference type="SUPFAM" id="SSF64182">
    <property type="entry name" value="DHH phosphoesterases"/>
    <property type="match status" value="1"/>
</dbReference>
<dbReference type="Gene3D" id="3.10.310.30">
    <property type="match status" value="1"/>
</dbReference>
<dbReference type="InterPro" id="IPR038763">
    <property type="entry name" value="DHH_sf"/>
</dbReference>
<dbReference type="InterPro" id="IPR041122">
    <property type="entry name" value="RecJ_OB"/>
</dbReference>
<dbReference type="GO" id="GO:0006281">
    <property type="term" value="P:DNA repair"/>
    <property type="evidence" value="ECO:0007669"/>
    <property type="project" value="InterPro"/>
</dbReference>
<keyword evidence="3" id="KW-0540">Nuclease</keyword>
<dbReference type="GO" id="GO:0003676">
    <property type="term" value="F:nucleic acid binding"/>
    <property type="evidence" value="ECO:0007669"/>
    <property type="project" value="InterPro"/>
</dbReference>
<dbReference type="Proteomes" id="UP000027982">
    <property type="component" value="Chromosome"/>
</dbReference>
<dbReference type="PANTHER" id="PTHR30255">
    <property type="entry name" value="SINGLE-STRANDED-DNA-SPECIFIC EXONUCLEASE RECJ"/>
    <property type="match status" value="1"/>
</dbReference>